<dbReference type="SMART" id="SM00242">
    <property type="entry name" value="MYSc"/>
    <property type="match status" value="1"/>
</dbReference>
<evidence type="ECO:0000256" key="2">
    <source>
        <dbReference type="ARBA" id="ARBA00022840"/>
    </source>
</evidence>
<evidence type="ECO:0000256" key="1">
    <source>
        <dbReference type="ARBA" id="ARBA00022741"/>
    </source>
</evidence>
<dbReference type="PROSITE" id="PS51456">
    <property type="entry name" value="MYOSIN_MOTOR"/>
    <property type="match status" value="1"/>
</dbReference>
<organism evidence="8 9">
    <name type="scientific">Ilex paraguariensis</name>
    <name type="common">yerba mate</name>
    <dbReference type="NCBI Taxonomy" id="185542"/>
    <lineage>
        <taxon>Eukaryota</taxon>
        <taxon>Viridiplantae</taxon>
        <taxon>Streptophyta</taxon>
        <taxon>Embryophyta</taxon>
        <taxon>Tracheophyta</taxon>
        <taxon>Spermatophyta</taxon>
        <taxon>Magnoliopsida</taxon>
        <taxon>eudicotyledons</taxon>
        <taxon>Gunneridae</taxon>
        <taxon>Pentapetalae</taxon>
        <taxon>asterids</taxon>
        <taxon>campanulids</taxon>
        <taxon>Aquifoliales</taxon>
        <taxon>Aquifoliaceae</taxon>
        <taxon>Ilex</taxon>
    </lineage>
</organism>
<dbReference type="AlphaFoldDB" id="A0ABC8UQK1"/>
<feature type="binding site" evidence="6">
    <location>
        <begin position="66"/>
        <end position="73"/>
    </location>
    <ligand>
        <name>ATP</name>
        <dbReference type="ChEBI" id="CHEBI:30616"/>
    </ligand>
</feature>
<dbReference type="GO" id="GO:0005524">
    <property type="term" value="F:ATP binding"/>
    <property type="evidence" value="ECO:0007669"/>
    <property type="project" value="UniProtKB-UniRule"/>
</dbReference>
<dbReference type="PRINTS" id="PR00193">
    <property type="entry name" value="MYOSINHEAVY"/>
</dbReference>
<dbReference type="EMBL" id="CAUOFW020008502">
    <property type="protein sequence ID" value="CAK9183064.1"/>
    <property type="molecule type" value="Genomic_DNA"/>
</dbReference>
<dbReference type="InterPro" id="IPR036961">
    <property type="entry name" value="Kinesin_motor_dom_sf"/>
</dbReference>
<dbReference type="Pfam" id="PF00063">
    <property type="entry name" value="Myosin_head"/>
    <property type="match status" value="1"/>
</dbReference>
<dbReference type="Proteomes" id="UP001642360">
    <property type="component" value="Unassembled WGS sequence"/>
</dbReference>
<dbReference type="GO" id="GO:0016459">
    <property type="term" value="C:myosin complex"/>
    <property type="evidence" value="ECO:0007669"/>
    <property type="project" value="UniProtKB-KW"/>
</dbReference>
<comment type="similarity">
    <text evidence="6">Belongs to the TRAFAC class myosin-kinesin ATPase superfamily. Myosin family.</text>
</comment>
<gene>
    <name evidence="8" type="ORF">ILEXP_LOCUS53297</name>
</gene>
<dbReference type="Gene3D" id="3.40.850.10">
    <property type="entry name" value="Kinesin motor domain"/>
    <property type="match status" value="1"/>
</dbReference>
<feature type="domain" description="Myosin motor" evidence="7">
    <location>
        <begin position="1"/>
        <end position="157"/>
    </location>
</feature>
<evidence type="ECO:0000256" key="3">
    <source>
        <dbReference type="ARBA" id="ARBA00023123"/>
    </source>
</evidence>
<keyword evidence="5 6" id="KW-0009">Actin-binding</keyword>
<dbReference type="InterPro" id="IPR001609">
    <property type="entry name" value="Myosin_head_motor_dom-like"/>
</dbReference>
<evidence type="ECO:0000313" key="9">
    <source>
        <dbReference type="Proteomes" id="UP001642360"/>
    </source>
</evidence>
<keyword evidence="4 6" id="KW-0505">Motor protein</keyword>
<dbReference type="GO" id="GO:0003774">
    <property type="term" value="F:cytoskeletal motor activity"/>
    <property type="evidence" value="ECO:0007669"/>
    <property type="project" value="UniProtKB-UniRule"/>
</dbReference>
<dbReference type="GO" id="GO:0003779">
    <property type="term" value="F:actin binding"/>
    <property type="evidence" value="ECO:0007669"/>
    <property type="project" value="UniProtKB-KW"/>
</dbReference>
<comment type="caution">
    <text evidence="8">The sequence shown here is derived from an EMBL/GenBank/DDBJ whole genome shotgun (WGS) entry which is preliminary data.</text>
</comment>
<sequence length="157" mass="16845">MLLYTSKAGSVLISINPFKDVQLCGDDFVTAYRQKLVDSPHVYAIADTAYNGMMRDEINQSIIISGESGAGKTETAKIAMQYLAALGGGNGGIECEILQTSCILEAFGNAKTSRNDNSSRFVSSTTIMIYISVSKIYYSEEMPLDLLISSSGAGEVD</sequence>
<name>A0ABC8UQK1_9AQUA</name>
<evidence type="ECO:0000259" key="7">
    <source>
        <dbReference type="PROSITE" id="PS51456"/>
    </source>
</evidence>
<dbReference type="SUPFAM" id="SSF52540">
    <property type="entry name" value="P-loop containing nucleoside triphosphate hydrolases"/>
    <property type="match status" value="1"/>
</dbReference>
<proteinExistence type="inferred from homology"/>
<keyword evidence="1 6" id="KW-0547">Nucleotide-binding</keyword>
<accession>A0ABC8UQK1</accession>
<evidence type="ECO:0000313" key="8">
    <source>
        <dbReference type="EMBL" id="CAK9183064.1"/>
    </source>
</evidence>
<dbReference type="InterPro" id="IPR027417">
    <property type="entry name" value="P-loop_NTPase"/>
</dbReference>
<keyword evidence="2 6" id="KW-0067">ATP-binding</keyword>
<keyword evidence="9" id="KW-1185">Reference proteome</keyword>
<dbReference type="PANTHER" id="PTHR13140:SF706">
    <property type="entry name" value="DILUTE CLASS UNCONVENTIONAL MYOSIN, ISOFORM C"/>
    <property type="match status" value="1"/>
</dbReference>
<evidence type="ECO:0000256" key="5">
    <source>
        <dbReference type="ARBA" id="ARBA00023203"/>
    </source>
</evidence>
<comment type="caution">
    <text evidence="6">Lacks conserved residue(s) required for the propagation of feature annotation.</text>
</comment>
<keyword evidence="3 6" id="KW-0518">Myosin</keyword>
<protein>
    <recommendedName>
        <fullName evidence="7">Myosin motor domain-containing protein</fullName>
    </recommendedName>
</protein>
<dbReference type="PANTHER" id="PTHR13140">
    <property type="entry name" value="MYOSIN"/>
    <property type="match status" value="1"/>
</dbReference>
<evidence type="ECO:0000256" key="4">
    <source>
        <dbReference type="ARBA" id="ARBA00023175"/>
    </source>
</evidence>
<evidence type="ECO:0000256" key="6">
    <source>
        <dbReference type="PROSITE-ProRule" id="PRU00782"/>
    </source>
</evidence>
<reference evidence="8 9" key="1">
    <citation type="submission" date="2024-02" db="EMBL/GenBank/DDBJ databases">
        <authorList>
            <person name="Vignale AGUSTIN F."/>
            <person name="Sosa J E."/>
            <person name="Modenutti C."/>
        </authorList>
    </citation>
    <scope>NUCLEOTIDE SEQUENCE [LARGE SCALE GENOMIC DNA]</scope>
</reference>